<feature type="chain" id="PRO_5040907219" evidence="1">
    <location>
        <begin position="21"/>
        <end position="152"/>
    </location>
</feature>
<reference evidence="2" key="1">
    <citation type="submission" date="2022-08" db="EMBL/GenBank/DDBJ databases">
        <authorList>
            <person name="Kallberg Y."/>
            <person name="Tangrot J."/>
            <person name="Rosling A."/>
        </authorList>
    </citation>
    <scope>NUCLEOTIDE SEQUENCE</scope>
    <source>
        <strain evidence="2">Wild A</strain>
    </source>
</reference>
<accession>A0A9W4T2T5</accession>
<dbReference type="OrthoDB" id="2486541at2759"/>
<keyword evidence="3" id="KW-1185">Reference proteome</keyword>
<dbReference type="EMBL" id="CAMKVN010008342">
    <property type="protein sequence ID" value="CAI2192445.1"/>
    <property type="molecule type" value="Genomic_DNA"/>
</dbReference>
<evidence type="ECO:0000256" key="1">
    <source>
        <dbReference type="SAM" id="SignalP"/>
    </source>
</evidence>
<name>A0A9W4T2T5_9GLOM</name>
<gene>
    <name evidence="2" type="ORF">FWILDA_LOCUS15580</name>
</gene>
<proteinExistence type="predicted"/>
<evidence type="ECO:0000313" key="2">
    <source>
        <dbReference type="EMBL" id="CAI2192445.1"/>
    </source>
</evidence>
<organism evidence="2 3">
    <name type="scientific">Funneliformis geosporum</name>
    <dbReference type="NCBI Taxonomy" id="1117311"/>
    <lineage>
        <taxon>Eukaryota</taxon>
        <taxon>Fungi</taxon>
        <taxon>Fungi incertae sedis</taxon>
        <taxon>Mucoromycota</taxon>
        <taxon>Glomeromycotina</taxon>
        <taxon>Glomeromycetes</taxon>
        <taxon>Glomerales</taxon>
        <taxon>Glomeraceae</taxon>
        <taxon>Funneliformis</taxon>
    </lineage>
</organism>
<protein>
    <submittedName>
        <fullName evidence="2">1283_t:CDS:1</fullName>
    </submittedName>
</protein>
<comment type="caution">
    <text evidence="2">The sequence shown here is derived from an EMBL/GenBank/DDBJ whole genome shotgun (WGS) entry which is preliminary data.</text>
</comment>
<feature type="signal peptide" evidence="1">
    <location>
        <begin position="1"/>
        <end position="20"/>
    </location>
</feature>
<sequence length="152" mass="17011">MSAPTLIICSALAVFCGFLAHQTPRRELKEKENMKPIKTKKQVIVAPTTQKTMVKTKPVKTLTKSRPIRSKSNTLAYYNCLIDQVANPVNDKVKITKLAHHCKCKKGEVAVARQEHKAQLVQKLAQSYKNFGESLGHYLHADIVGCAKELKK</sequence>
<evidence type="ECO:0000313" key="3">
    <source>
        <dbReference type="Proteomes" id="UP001153678"/>
    </source>
</evidence>
<dbReference type="AlphaFoldDB" id="A0A9W4T2T5"/>
<keyword evidence="1" id="KW-0732">Signal</keyword>
<dbReference type="Proteomes" id="UP001153678">
    <property type="component" value="Unassembled WGS sequence"/>
</dbReference>